<evidence type="ECO:0000313" key="12">
    <source>
        <dbReference type="Proteomes" id="UP001303001"/>
    </source>
</evidence>
<evidence type="ECO:0000256" key="1">
    <source>
        <dbReference type="ARBA" id="ARBA00004651"/>
    </source>
</evidence>
<dbReference type="EMBL" id="CP134876">
    <property type="protein sequence ID" value="WNM42044.1"/>
    <property type="molecule type" value="Genomic_DNA"/>
</dbReference>
<dbReference type="Pfam" id="PF00474">
    <property type="entry name" value="SSF"/>
    <property type="match status" value="2"/>
</dbReference>
<dbReference type="PROSITE" id="PS50283">
    <property type="entry name" value="NA_SOLUT_SYMP_3"/>
    <property type="match status" value="1"/>
</dbReference>
<evidence type="ECO:0000256" key="6">
    <source>
        <dbReference type="ARBA" id="ARBA00022847"/>
    </source>
</evidence>
<dbReference type="Proteomes" id="UP001303001">
    <property type="component" value="Chromosome"/>
</dbReference>
<organism evidence="11 12">
    <name type="scientific">Micromonospora halotolerans</name>
    <dbReference type="NCBI Taxonomy" id="709879"/>
    <lineage>
        <taxon>Bacteria</taxon>
        <taxon>Bacillati</taxon>
        <taxon>Actinomycetota</taxon>
        <taxon>Actinomycetes</taxon>
        <taxon>Micromonosporales</taxon>
        <taxon>Micromonosporaceae</taxon>
        <taxon>Micromonospora</taxon>
    </lineage>
</organism>
<dbReference type="RefSeq" id="WP_313723911.1">
    <property type="nucleotide sequence ID" value="NZ_CP134876.1"/>
</dbReference>
<accession>A0ABZ0A3P1</accession>
<dbReference type="Gene3D" id="1.20.1730.10">
    <property type="entry name" value="Sodium/glucose cotransporter"/>
    <property type="match status" value="1"/>
</dbReference>
<keyword evidence="8 10" id="KW-0472">Membrane</keyword>
<feature type="transmembrane region" description="Helical" evidence="10">
    <location>
        <begin position="183"/>
        <end position="203"/>
    </location>
</feature>
<protein>
    <submittedName>
        <fullName evidence="11">Cation acetate symporter</fullName>
    </submittedName>
</protein>
<keyword evidence="12" id="KW-1185">Reference proteome</keyword>
<evidence type="ECO:0000256" key="4">
    <source>
        <dbReference type="ARBA" id="ARBA00022475"/>
    </source>
</evidence>
<dbReference type="PANTHER" id="PTHR48086:SF6">
    <property type="entry name" value="CATION_ACETATE SYMPORTER ACTP"/>
    <property type="match status" value="1"/>
</dbReference>
<feature type="transmembrane region" description="Helical" evidence="10">
    <location>
        <begin position="372"/>
        <end position="400"/>
    </location>
</feature>
<dbReference type="InterPro" id="IPR050277">
    <property type="entry name" value="Sodium:Solute_Symporter"/>
</dbReference>
<feature type="transmembrane region" description="Helical" evidence="10">
    <location>
        <begin position="6"/>
        <end position="25"/>
    </location>
</feature>
<evidence type="ECO:0000256" key="3">
    <source>
        <dbReference type="ARBA" id="ARBA00022448"/>
    </source>
</evidence>
<dbReference type="InterPro" id="IPR001734">
    <property type="entry name" value="Na/solute_symporter"/>
</dbReference>
<feature type="transmembrane region" description="Helical" evidence="10">
    <location>
        <begin position="439"/>
        <end position="461"/>
    </location>
</feature>
<gene>
    <name evidence="11" type="ORF">RMN56_12200</name>
</gene>
<evidence type="ECO:0000256" key="8">
    <source>
        <dbReference type="ARBA" id="ARBA00023136"/>
    </source>
</evidence>
<evidence type="ECO:0000256" key="10">
    <source>
        <dbReference type="SAM" id="Phobius"/>
    </source>
</evidence>
<keyword evidence="5 10" id="KW-0812">Transmembrane</keyword>
<feature type="transmembrane region" description="Helical" evidence="10">
    <location>
        <begin position="412"/>
        <end position="433"/>
    </location>
</feature>
<dbReference type="CDD" id="cd11480">
    <property type="entry name" value="SLC5sbd_u4"/>
    <property type="match status" value="1"/>
</dbReference>
<evidence type="ECO:0000256" key="2">
    <source>
        <dbReference type="ARBA" id="ARBA00006434"/>
    </source>
</evidence>
<comment type="subcellular location">
    <subcellularLocation>
        <location evidence="1">Cell membrane</location>
        <topology evidence="1">Multi-pass membrane protein</topology>
    </subcellularLocation>
</comment>
<feature type="transmembrane region" description="Helical" evidence="10">
    <location>
        <begin position="74"/>
        <end position="96"/>
    </location>
</feature>
<name>A0ABZ0A3P1_9ACTN</name>
<feature type="transmembrane region" description="Helical" evidence="10">
    <location>
        <begin position="505"/>
        <end position="523"/>
    </location>
</feature>
<feature type="transmembrane region" description="Helical" evidence="10">
    <location>
        <begin position="319"/>
        <end position="338"/>
    </location>
</feature>
<keyword evidence="3" id="KW-0813">Transport</keyword>
<comment type="similarity">
    <text evidence="2 9">Belongs to the sodium:solute symporter (SSF) (TC 2.A.21) family.</text>
</comment>
<evidence type="ECO:0000313" key="11">
    <source>
        <dbReference type="EMBL" id="WNM42044.1"/>
    </source>
</evidence>
<evidence type="ECO:0000256" key="5">
    <source>
        <dbReference type="ARBA" id="ARBA00022692"/>
    </source>
</evidence>
<feature type="transmembrane region" description="Helical" evidence="10">
    <location>
        <begin position="45"/>
        <end position="68"/>
    </location>
</feature>
<evidence type="ECO:0000256" key="7">
    <source>
        <dbReference type="ARBA" id="ARBA00022989"/>
    </source>
</evidence>
<dbReference type="InterPro" id="IPR038377">
    <property type="entry name" value="Na/Glc_symporter_sf"/>
</dbReference>
<feature type="transmembrane region" description="Helical" evidence="10">
    <location>
        <begin position="285"/>
        <end position="307"/>
    </location>
</feature>
<dbReference type="PANTHER" id="PTHR48086">
    <property type="entry name" value="SODIUM/PROLINE SYMPORTER-RELATED"/>
    <property type="match status" value="1"/>
</dbReference>
<keyword evidence="4" id="KW-1003">Cell membrane</keyword>
<proteinExistence type="inferred from homology"/>
<keyword evidence="6" id="KW-0769">Symport</keyword>
<feature type="transmembrane region" description="Helical" evidence="10">
    <location>
        <begin position="154"/>
        <end position="171"/>
    </location>
</feature>
<sequence length="546" mass="56522">MGNGYMVPAIVAVTLVTVGIGFYGLRLARTTSDFLVASRAVSPTWNAAAIGGEYLSAASFLGVAGLILKYGVDVLWYPVGFAAGYLALLLFVAAPLRRSGAFTLPDFCEVRLGSRRLRKLATVFVIFIGWLYLVPQLQGAGLTLATVAGSPYPVGALLVAVVVTANVALGGMRAITFVQAFQYWLKLTALAVPAIFLALQWQADARPAVTPPDGPAFRTATTVVVEHRATLTLPDGDTREVRPGDRLDFAAGDPVPEVSGAATAATDWLLPDTAGDDDRGLFGTYSLILATFLGTMGLPHVLVRFYTNPDGAAARRTTLVVLALVGVFYLLPTIYGVLGRVYTPQLLVTGQTDAVVVLLPGAALGDGTTGRLLAALVAAGAFAAFLSTSSGLLTSVAGVISTDVLGRGSVRGFRLATVIAGGVPAVLALNVSGLDVSQVVGLAFAVAASSFCPLLVLGIWWRGLTDLGAAAGVLVGGGAAIGAVLLTVLGPPLSGWPATLTTQPAAWTVPLAFTVMVAVSMATRRRLPRDVGVTMLRLHTPETLRL</sequence>
<keyword evidence="7 10" id="KW-1133">Transmembrane helix</keyword>
<feature type="transmembrane region" description="Helical" evidence="10">
    <location>
        <begin position="473"/>
        <end position="493"/>
    </location>
</feature>
<feature type="transmembrane region" description="Helical" evidence="10">
    <location>
        <begin position="117"/>
        <end position="134"/>
    </location>
</feature>
<reference evidence="11 12" key="1">
    <citation type="submission" date="2023-09" db="EMBL/GenBank/DDBJ databases">
        <title>Micromonospora halotolerans DSM 45598 genome sequence.</title>
        <authorList>
            <person name="Mo P."/>
        </authorList>
    </citation>
    <scope>NUCLEOTIDE SEQUENCE [LARGE SCALE GENOMIC DNA]</scope>
    <source>
        <strain evidence="11 12">DSM 45598</strain>
    </source>
</reference>
<evidence type="ECO:0000256" key="9">
    <source>
        <dbReference type="RuleBase" id="RU362091"/>
    </source>
</evidence>